<evidence type="ECO:0000256" key="6">
    <source>
        <dbReference type="SAM" id="Phobius"/>
    </source>
</evidence>
<organism evidence="8 9">
    <name type="scientific">Streptomyces xanthophaeus</name>
    <dbReference type="NCBI Taxonomy" id="67385"/>
    <lineage>
        <taxon>Bacteria</taxon>
        <taxon>Bacillati</taxon>
        <taxon>Actinomycetota</taxon>
        <taxon>Actinomycetes</taxon>
        <taxon>Kitasatosporales</taxon>
        <taxon>Streptomycetaceae</taxon>
        <taxon>Streptomyces</taxon>
    </lineage>
</organism>
<feature type="domain" description="Solute-binding protein family 3/N-terminal" evidence="7">
    <location>
        <begin position="155"/>
        <end position="379"/>
    </location>
</feature>
<evidence type="ECO:0000256" key="5">
    <source>
        <dbReference type="SAM" id="MobiDB-lite"/>
    </source>
</evidence>
<evidence type="ECO:0000256" key="2">
    <source>
        <dbReference type="ARBA" id="ARBA00022448"/>
    </source>
</evidence>
<dbReference type="Pfam" id="PF00497">
    <property type="entry name" value="SBP_bac_3"/>
    <property type="match status" value="1"/>
</dbReference>
<dbReference type="InterPro" id="IPR001638">
    <property type="entry name" value="Solute-binding_3/MltF_N"/>
</dbReference>
<evidence type="ECO:0000259" key="7">
    <source>
        <dbReference type="SMART" id="SM00062"/>
    </source>
</evidence>
<evidence type="ECO:0000256" key="4">
    <source>
        <dbReference type="RuleBase" id="RU003744"/>
    </source>
</evidence>
<dbReference type="AlphaFoldDB" id="A0A919H2T5"/>
<evidence type="ECO:0000313" key="8">
    <source>
        <dbReference type="EMBL" id="GHI89623.1"/>
    </source>
</evidence>
<protein>
    <submittedName>
        <fullName evidence="8">Sugar-binding protein</fullName>
    </submittedName>
</protein>
<keyword evidence="6" id="KW-1133">Transmembrane helix</keyword>
<dbReference type="InterPro" id="IPR051455">
    <property type="entry name" value="Bact_solute-bind_prot3"/>
</dbReference>
<dbReference type="CDD" id="cd13690">
    <property type="entry name" value="PBP2_GluB"/>
    <property type="match status" value="1"/>
</dbReference>
<sequence>MRKRVRVSEGYEGYARGAGQGVPGRGPGAEGPAAAASGSPTATASATATATGGAGLPAGPAPAASGTGLRRLKGRLRGWGGVSAMAAACAVTAAAVLLPLAHAAPESGRAGAVREPLAPAVAPAAPADTCQDPEASLRPSEVDGATIARIKSAGKLVAGVDQNSFRWGYRNQAAEGRLDGFDIDLVKAIAKDILGDENAVIYRAIPTSQRVPALQDGRVDIVVRTMTINCKRLEDVAFSTAYFEAGQQVLVPKMSPITGYDDSLKDRKVCTAAGSTAEAALKAKSYGAVPVSVPNQLDCLVRLQLGEVDGIITDNALAAGQAAQDPSVRLVGSPFTKEFYGVAMNKDAGDLVRRVNKVLDNYRAGGNDSPWMKAYRKHLEPVLPGVTAPPAPKYRDG</sequence>
<evidence type="ECO:0000256" key="3">
    <source>
        <dbReference type="ARBA" id="ARBA00022729"/>
    </source>
</evidence>
<dbReference type="SUPFAM" id="SSF53850">
    <property type="entry name" value="Periplasmic binding protein-like II"/>
    <property type="match status" value="1"/>
</dbReference>
<dbReference type="Gene3D" id="3.40.190.10">
    <property type="entry name" value="Periplasmic binding protein-like II"/>
    <property type="match status" value="2"/>
</dbReference>
<keyword evidence="9" id="KW-1185">Reference proteome</keyword>
<evidence type="ECO:0000256" key="1">
    <source>
        <dbReference type="ARBA" id="ARBA00010333"/>
    </source>
</evidence>
<name>A0A919H2T5_9ACTN</name>
<dbReference type="GO" id="GO:0030288">
    <property type="term" value="C:outer membrane-bounded periplasmic space"/>
    <property type="evidence" value="ECO:0007669"/>
    <property type="project" value="TreeGrafter"/>
</dbReference>
<dbReference type="PROSITE" id="PS01039">
    <property type="entry name" value="SBP_BACTERIAL_3"/>
    <property type="match status" value="1"/>
</dbReference>
<keyword evidence="3" id="KW-0732">Signal</keyword>
<dbReference type="SMART" id="SM00062">
    <property type="entry name" value="PBPb"/>
    <property type="match status" value="1"/>
</dbReference>
<proteinExistence type="inferred from homology"/>
<feature type="region of interest" description="Disordered" evidence="5">
    <location>
        <begin position="1"/>
        <end position="67"/>
    </location>
</feature>
<feature type="compositionally biased region" description="Gly residues" evidence="5">
    <location>
        <begin position="16"/>
        <end position="29"/>
    </location>
</feature>
<reference evidence="8" key="1">
    <citation type="submission" date="2020-09" db="EMBL/GenBank/DDBJ databases">
        <title>Whole genome shotgun sequence of Streptomyces xanthophaeus NBRC 12829.</title>
        <authorList>
            <person name="Komaki H."/>
            <person name="Tamura T."/>
        </authorList>
    </citation>
    <scope>NUCLEOTIDE SEQUENCE</scope>
    <source>
        <strain evidence="8">NBRC 12829</strain>
    </source>
</reference>
<dbReference type="EMBL" id="BNEE01000006">
    <property type="protein sequence ID" value="GHI89623.1"/>
    <property type="molecule type" value="Genomic_DNA"/>
</dbReference>
<dbReference type="GO" id="GO:0006865">
    <property type="term" value="P:amino acid transport"/>
    <property type="evidence" value="ECO:0007669"/>
    <property type="project" value="TreeGrafter"/>
</dbReference>
<feature type="compositionally biased region" description="Low complexity" evidence="5">
    <location>
        <begin position="30"/>
        <end position="67"/>
    </location>
</feature>
<dbReference type="PANTHER" id="PTHR30085">
    <property type="entry name" value="AMINO ACID ABC TRANSPORTER PERMEASE"/>
    <property type="match status" value="1"/>
</dbReference>
<comment type="caution">
    <text evidence="8">The sequence shown here is derived from an EMBL/GenBank/DDBJ whole genome shotgun (WGS) entry which is preliminary data.</text>
</comment>
<dbReference type="GO" id="GO:0005576">
    <property type="term" value="C:extracellular region"/>
    <property type="evidence" value="ECO:0007669"/>
    <property type="project" value="TreeGrafter"/>
</dbReference>
<comment type="similarity">
    <text evidence="1 4">Belongs to the bacterial solute-binding protein 3 family.</text>
</comment>
<accession>A0A919H2T5</accession>
<evidence type="ECO:0000313" key="9">
    <source>
        <dbReference type="Proteomes" id="UP000600026"/>
    </source>
</evidence>
<gene>
    <name evidence="8" type="ORF">Sxan_69870</name>
</gene>
<dbReference type="InterPro" id="IPR018313">
    <property type="entry name" value="SBP_3_CS"/>
</dbReference>
<dbReference type="Proteomes" id="UP000600026">
    <property type="component" value="Unassembled WGS sequence"/>
</dbReference>
<dbReference type="PANTHER" id="PTHR30085:SF6">
    <property type="entry name" value="ABC TRANSPORTER GLUTAMINE-BINDING PROTEIN GLNH"/>
    <property type="match status" value="1"/>
</dbReference>
<feature type="transmembrane region" description="Helical" evidence="6">
    <location>
        <begin position="79"/>
        <end position="101"/>
    </location>
</feature>
<keyword evidence="6" id="KW-0472">Membrane</keyword>
<keyword evidence="2" id="KW-0813">Transport</keyword>
<keyword evidence="6" id="KW-0812">Transmembrane</keyword>